<dbReference type="PROSITE" id="PS51257">
    <property type="entry name" value="PROKAR_LIPOPROTEIN"/>
    <property type="match status" value="1"/>
</dbReference>
<dbReference type="EMBL" id="BORQ01000005">
    <property type="protein sequence ID" value="GIO32880.1"/>
    <property type="molecule type" value="Genomic_DNA"/>
</dbReference>
<feature type="chain" id="PRO_5038886529" evidence="2">
    <location>
        <begin position="21"/>
        <end position="50"/>
    </location>
</feature>
<reference evidence="3" key="1">
    <citation type="submission" date="2021-03" db="EMBL/GenBank/DDBJ databases">
        <title>Antimicrobial resistance genes in bacteria isolated from Japanese honey, and their potential for conferring macrolide and lincosamide resistance in the American foulbrood pathogen Paenibacillus larvae.</title>
        <authorList>
            <person name="Okamoto M."/>
            <person name="Kumagai M."/>
            <person name="Kanamori H."/>
            <person name="Takamatsu D."/>
        </authorList>
    </citation>
    <scope>NUCLEOTIDE SEQUENCE</scope>
    <source>
        <strain evidence="3">J2TS6</strain>
    </source>
</reference>
<dbReference type="AlphaFoldDB" id="A0A919XLA5"/>
<comment type="caution">
    <text evidence="3">The sequence shown here is derived from an EMBL/GenBank/DDBJ whole genome shotgun (WGS) entry which is preliminary data.</text>
</comment>
<dbReference type="Proteomes" id="UP000679779">
    <property type="component" value="Unassembled WGS sequence"/>
</dbReference>
<evidence type="ECO:0000313" key="3">
    <source>
        <dbReference type="EMBL" id="GIO32880.1"/>
    </source>
</evidence>
<dbReference type="RefSeq" id="WP_160042982.1">
    <property type="nucleotide sequence ID" value="NZ_BORQ01000005.1"/>
</dbReference>
<evidence type="ECO:0000313" key="4">
    <source>
        <dbReference type="Proteomes" id="UP000679779"/>
    </source>
</evidence>
<feature type="region of interest" description="Disordered" evidence="1">
    <location>
        <begin position="24"/>
        <end position="50"/>
    </location>
</feature>
<gene>
    <name evidence="3" type="ORF">J2TS6_40210</name>
</gene>
<evidence type="ECO:0000256" key="2">
    <source>
        <dbReference type="SAM" id="SignalP"/>
    </source>
</evidence>
<evidence type="ECO:0000256" key="1">
    <source>
        <dbReference type="SAM" id="MobiDB-lite"/>
    </source>
</evidence>
<feature type="signal peptide" evidence="2">
    <location>
        <begin position="1"/>
        <end position="20"/>
    </location>
</feature>
<proteinExistence type="predicted"/>
<protein>
    <submittedName>
        <fullName evidence="3">Uncharacterized protein</fullName>
    </submittedName>
</protein>
<keyword evidence="4" id="KW-1185">Reference proteome</keyword>
<feature type="compositionally biased region" description="Low complexity" evidence="1">
    <location>
        <begin position="31"/>
        <end position="41"/>
    </location>
</feature>
<organism evidence="3 4">
    <name type="scientific">Paenibacillus albilobatus</name>
    <dbReference type="NCBI Taxonomy" id="2716884"/>
    <lineage>
        <taxon>Bacteria</taxon>
        <taxon>Bacillati</taxon>
        <taxon>Bacillota</taxon>
        <taxon>Bacilli</taxon>
        <taxon>Bacillales</taxon>
        <taxon>Paenibacillaceae</taxon>
        <taxon>Paenibacillus</taxon>
    </lineage>
</organism>
<name>A0A919XLA5_9BACL</name>
<sequence length="50" mass="5020">MNKKTAFSATILLLAILLTACGQKPDEPTTAAQSQAASPAPSASPPPSPQ</sequence>
<accession>A0A919XLA5</accession>
<keyword evidence="2" id="KW-0732">Signal</keyword>